<name>A0A0G2HY68_9EURO</name>
<organism evidence="1 2">
    <name type="scientific">[Emmonsia] crescens</name>
    <dbReference type="NCBI Taxonomy" id="73230"/>
    <lineage>
        <taxon>Eukaryota</taxon>
        <taxon>Fungi</taxon>
        <taxon>Dikarya</taxon>
        <taxon>Ascomycota</taxon>
        <taxon>Pezizomycotina</taxon>
        <taxon>Eurotiomycetes</taxon>
        <taxon>Eurotiomycetidae</taxon>
        <taxon>Onygenales</taxon>
        <taxon>Ajellomycetaceae</taxon>
        <taxon>Emergomyces</taxon>
    </lineage>
</organism>
<reference evidence="2" key="1">
    <citation type="journal article" date="2015" name="PLoS Genet.">
        <title>The dynamic genome and transcriptome of the human fungal pathogen Blastomyces and close relative Emmonsia.</title>
        <authorList>
            <person name="Munoz J.F."/>
            <person name="Gauthier G.M."/>
            <person name="Desjardins C.A."/>
            <person name="Gallo J.E."/>
            <person name="Holder J."/>
            <person name="Sullivan T.D."/>
            <person name="Marty A.J."/>
            <person name="Carmen J.C."/>
            <person name="Chen Z."/>
            <person name="Ding L."/>
            <person name="Gujja S."/>
            <person name="Magrini V."/>
            <person name="Misas E."/>
            <person name="Mitreva M."/>
            <person name="Priest M."/>
            <person name="Saif S."/>
            <person name="Whiston E.A."/>
            <person name="Young S."/>
            <person name="Zeng Q."/>
            <person name="Goldman W.E."/>
            <person name="Mardis E.R."/>
            <person name="Taylor J.W."/>
            <person name="McEwen J.G."/>
            <person name="Clay O.K."/>
            <person name="Klein B.S."/>
            <person name="Cuomo C.A."/>
        </authorList>
    </citation>
    <scope>NUCLEOTIDE SEQUENCE [LARGE SCALE GENOMIC DNA]</scope>
    <source>
        <strain evidence="2">UAMH 3008</strain>
    </source>
</reference>
<dbReference type="EMBL" id="LCZI01000994">
    <property type="protein sequence ID" value="KKZ63257.1"/>
    <property type="molecule type" value="Genomic_DNA"/>
</dbReference>
<comment type="caution">
    <text evidence="1">The sequence shown here is derived from an EMBL/GenBank/DDBJ whole genome shotgun (WGS) entry which is preliminary data.</text>
</comment>
<proteinExistence type="predicted"/>
<accession>A0A0G2HY68</accession>
<evidence type="ECO:0000313" key="2">
    <source>
        <dbReference type="Proteomes" id="UP000034164"/>
    </source>
</evidence>
<protein>
    <submittedName>
        <fullName evidence="1">Uncharacterized protein</fullName>
    </submittedName>
</protein>
<sequence>MISIDISSFFLTHDYYIKILDLLEITQLISNLCSLIQIIDNIVIKFQDIHD</sequence>
<dbReference type="Proteomes" id="UP000034164">
    <property type="component" value="Unassembled WGS sequence"/>
</dbReference>
<dbReference type="AlphaFoldDB" id="A0A0G2HY68"/>
<gene>
    <name evidence="1" type="ORF">EMCG_02392</name>
</gene>
<dbReference type="OrthoDB" id="4189864at2759"/>
<dbReference type="VEuPathDB" id="FungiDB:EMCG_02392"/>
<evidence type="ECO:0000313" key="1">
    <source>
        <dbReference type="EMBL" id="KKZ63257.1"/>
    </source>
</evidence>